<feature type="signal peptide" evidence="1">
    <location>
        <begin position="1"/>
        <end position="23"/>
    </location>
</feature>
<protein>
    <submittedName>
        <fullName evidence="3">Uncharacterized protein</fullName>
    </submittedName>
</protein>
<name>A0AA85IZI3_TRIRE</name>
<dbReference type="AlphaFoldDB" id="A0AA85IZI3"/>
<dbReference type="Proteomes" id="UP000050795">
    <property type="component" value="Unassembled WGS sequence"/>
</dbReference>
<keyword evidence="2" id="KW-1185">Reference proteome</keyword>
<evidence type="ECO:0000313" key="3">
    <source>
        <dbReference type="WBParaSite" id="TREG1_130830.1"/>
    </source>
</evidence>
<dbReference type="WBParaSite" id="TREG1_130830.1">
    <property type="protein sequence ID" value="TREG1_130830.1"/>
    <property type="gene ID" value="TREG1_130830"/>
</dbReference>
<reference evidence="2" key="1">
    <citation type="submission" date="2022-06" db="EMBL/GenBank/DDBJ databases">
        <authorList>
            <person name="Berger JAMES D."/>
            <person name="Berger JAMES D."/>
        </authorList>
    </citation>
    <scope>NUCLEOTIDE SEQUENCE [LARGE SCALE GENOMIC DNA]</scope>
</reference>
<proteinExistence type="predicted"/>
<evidence type="ECO:0000313" key="2">
    <source>
        <dbReference type="Proteomes" id="UP000050795"/>
    </source>
</evidence>
<keyword evidence="1" id="KW-0732">Signal</keyword>
<evidence type="ECO:0000256" key="1">
    <source>
        <dbReference type="SAM" id="SignalP"/>
    </source>
</evidence>
<feature type="chain" id="PRO_5041675217" evidence="1">
    <location>
        <begin position="24"/>
        <end position="288"/>
    </location>
</feature>
<accession>A0AA85IZI3</accession>
<sequence length="288" mass="34320">MENLLLQALLCLIVILSNNNVTSDNVAKRSFYRYDWSDSLESYRKTYHKTLQYKFLMTEIQTHEKPQNAEQTMKREILRLEHLYQSKWAKEFLEYEYKKALEEDTAIDHNVFVHEGLYSMLNTSISSKWEIRKNLDITEGNYVAEKSGDLKKDEDRLHQYCIQYDDDKNMTFTFPDQQTEYHSTLLVYLAYLRVLERRAVIASIAYRNTANYLRTWDKEITTDGSSNDAEITEAYWKARTDLAEATLQLAKSIERLEIKRVEFLKYQTPEDRINWILAEMKEEAKQSY</sequence>
<organism evidence="2 3">
    <name type="scientific">Trichobilharzia regenti</name>
    <name type="common">Nasal bird schistosome</name>
    <dbReference type="NCBI Taxonomy" id="157069"/>
    <lineage>
        <taxon>Eukaryota</taxon>
        <taxon>Metazoa</taxon>
        <taxon>Spiralia</taxon>
        <taxon>Lophotrochozoa</taxon>
        <taxon>Platyhelminthes</taxon>
        <taxon>Trematoda</taxon>
        <taxon>Digenea</taxon>
        <taxon>Strigeidida</taxon>
        <taxon>Schistosomatoidea</taxon>
        <taxon>Schistosomatidae</taxon>
        <taxon>Trichobilharzia</taxon>
    </lineage>
</organism>
<reference evidence="3" key="2">
    <citation type="submission" date="2023-11" db="UniProtKB">
        <authorList>
            <consortium name="WormBaseParasite"/>
        </authorList>
    </citation>
    <scope>IDENTIFICATION</scope>
</reference>